<feature type="binding site" evidence="14">
    <location>
        <position position="561"/>
    </location>
    <ligand>
        <name>substrate</name>
    </ligand>
</feature>
<evidence type="ECO:0000256" key="6">
    <source>
        <dbReference type="ARBA" id="ARBA00022963"/>
    </source>
</evidence>
<feature type="active site" evidence="13">
    <location>
        <position position="479"/>
    </location>
</feature>
<feature type="binding site" evidence="15">
    <location>
        <position position="435"/>
    </location>
    <ligand>
        <name>Ca(2+)</name>
        <dbReference type="ChEBI" id="CHEBI:29108"/>
        <label>3</label>
        <note>catalytic</note>
    </ligand>
</feature>
<dbReference type="CDD" id="cd00275">
    <property type="entry name" value="C2_PLC_like"/>
    <property type="match status" value="1"/>
</dbReference>
<keyword evidence="2 15" id="KW-0479">Metal-binding</keyword>
<keyword evidence="6 17" id="KW-0442">Lipid degradation</keyword>
<evidence type="ECO:0000313" key="24">
    <source>
        <dbReference type="Proteomes" id="UP000694570"/>
    </source>
</evidence>
<dbReference type="CDD" id="cd16217">
    <property type="entry name" value="EFh_PI-PLCdelta1"/>
    <property type="match status" value="1"/>
</dbReference>
<feature type="domain" description="C2" evidence="20">
    <location>
        <begin position="732"/>
        <end position="859"/>
    </location>
</feature>
<dbReference type="GO" id="GO:1901981">
    <property type="term" value="F:phosphatidylinositol phosphate binding"/>
    <property type="evidence" value="ECO:0007669"/>
    <property type="project" value="UniProtKB-ARBA"/>
</dbReference>
<dbReference type="Pfam" id="PF00388">
    <property type="entry name" value="PI-PLC-X"/>
    <property type="match status" value="1"/>
</dbReference>
<dbReference type="PANTHER" id="PTHR10336:SF210">
    <property type="entry name" value="1-PHOSPHATIDYLINOSITOL 4,5-BISPHOSPHATE PHOSPHODIESTERASE DELTA-1"/>
    <property type="match status" value="1"/>
</dbReference>
<keyword evidence="9" id="KW-0807">Transducer</keyword>
<keyword evidence="4 17" id="KW-0378">Hydrolase</keyword>
<evidence type="ECO:0000256" key="5">
    <source>
        <dbReference type="ARBA" id="ARBA00022837"/>
    </source>
</evidence>
<evidence type="ECO:0000256" key="10">
    <source>
        <dbReference type="ARBA" id="ARBA00023674"/>
    </source>
</evidence>
<dbReference type="SUPFAM" id="SSF47473">
    <property type="entry name" value="EF-hand"/>
    <property type="match status" value="1"/>
</dbReference>
<feature type="binding site" evidence="15">
    <location>
        <position position="830"/>
    </location>
    <ligand>
        <name>Ca(2+)</name>
        <dbReference type="ChEBI" id="CHEBI:29108"/>
        <label>5</label>
    </ligand>
</feature>
<dbReference type="Pfam" id="PF00168">
    <property type="entry name" value="C2"/>
    <property type="match status" value="1"/>
</dbReference>
<feature type="binding site" evidence="14">
    <location>
        <position position="645"/>
    </location>
    <ligand>
        <name>substrate</name>
    </ligand>
</feature>
<dbReference type="InterPro" id="IPR011993">
    <property type="entry name" value="PH-like_dom_sf"/>
</dbReference>
<keyword evidence="7 17" id="KW-0443">Lipid metabolism</keyword>
<dbReference type="SMART" id="SM00148">
    <property type="entry name" value="PLCXc"/>
    <property type="match status" value="1"/>
</dbReference>
<feature type="binding site" evidence="15">
    <location>
        <position position="776"/>
    </location>
    <ligand>
        <name>Ca(2+)</name>
        <dbReference type="ChEBI" id="CHEBI:29108"/>
        <label>4</label>
    </ligand>
</feature>
<feature type="binding site" evidence="14">
    <location>
        <position position="672"/>
    </location>
    <ligand>
        <name>substrate</name>
    </ligand>
</feature>
<proteinExistence type="predicted"/>
<comment type="catalytic activity">
    <reaction evidence="10">
        <text>a 1,2-diacyl-sn-glycero-3-phospho-(1D-myo-inositol-4,5-bisphosphate) + H2O = 1D-myo-inositol 1,4,5-trisphosphate + a 1,2-diacyl-sn-glycerol + H(+)</text>
        <dbReference type="Rhea" id="RHEA:33179"/>
        <dbReference type="ChEBI" id="CHEBI:15377"/>
        <dbReference type="ChEBI" id="CHEBI:15378"/>
        <dbReference type="ChEBI" id="CHEBI:17815"/>
        <dbReference type="ChEBI" id="CHEBI:58456"/>
        <dbReference type="ChEBI" id="CHEBI:203600"/>
        <dbReference type="EC" id="3.1.4.11"/>
    </reaction>
    <physiologicalReaction direction="left-to-right" evidence="10">
        <dbReference type="Rhea" id="RHEA:33180"/>
    </physiologicalReaction>
</comment>
<dbReference type="GO" id="GO:0035556">
    <property type="term" value="P:intracellular signal transduction"/>
    <property type="evidence" value="ECO:0007669"/>
    <property type="project" value="InterPro"/>
</dbReference>
<evidence type="ECO:0000259" key="22">
    <source>
        <dbReference type="PROSITE" id="PS50222"/>
    </source>
</evidence>
<dbReference type="CDD" id="cd13363">
    <property type="entry name" value="PH_PLC_delta"/>
    <property type="match status" value="1"/>
</dbReference>
<comment type="cofactor">
    <cofactor evidence="15">
        <name>Ca(2+)</name>
        <dbReference type="ChEBI" id="CHEBI:29108"/>
    </cofactor>
    <text evidence="15">Binds 3 Ca(2+) ions per subunit. Two of the Ca(2+) ions are bound to the C2 domain.</text>
</comment>
<evidence type="ECO:0000256" key="7">
    <source>
        <dbReference type="ARBA" id="ARBA00023098"/>
    </source>
</evidence>
<evidence type="ECO:0000256" key="1">
    <source>
        <dbReference type="ARBA" id="ARBA00022553"/>
    </source>
</evidence>
<feature type="domain" description="PI-PLC Y-box" evidence="21">
    <location>
        <begin position="615"/>
        <end position="732"/>
    </location>
</feature>
<feature type="binding site" evidence="15">
    <location>
        <position position="831"/>
    </location>
    <ligand>
        <name>Ca(2+)</name>
        <dbReference type="ChEBI" id="CHEBI:29108"/>
        <label>5</label>
    </ligand>
</feature>
<dbReference type="GlyCosmos" id="A0A8D0VYB7">
    <property type="glycosylation" value="2 sites, No reported glycans"/>
</dbReference>
<evidence type="ECO:0000256" key="18">
    <source>
        <dbReference type="SAM" id="MobiDB-lite"/>
    </source>
</evidence>
<feature type="domain" description="PH" evidence="19">
    <location>
        <begin position="144"/>
        <end position="253"/>
    </location>
</feature>
<dbReference type="PROSITE" id="PS50003">
    <property type="entry name" value="PH_DOMAIN"/>
    <property type="match status" value="1"/>
</dbReference>
<dbReference type="Gene3D" id="2.60.40.150">
    <property type="entry name" value="C2 domain"/>
    <property type="match status" value="1"/>
</dbReference>
<feature type="binding site" evidence="15">
    <location>
        <position position="464"/>
    </location>
    <ligand>
        <name>Ca(2+)</name>
        <dbReference type="ChEBI" id="CHEBI:29108"/>
        <label>3</label>
        <note>catalytic</note>
    </ligand>
</feature>
<feature type="compositionally biased region" description="Gly residues" evidence="18">
    <location>
        <begin position="60"/>
        <end position="75"/>
    </location>
</feature>
<keyword evidence="5 15" id="KW-0106">Calcium</keyword>
<evidence type="ECO:0000256" key="15">
    <source>
        <dbReference type="PIRSR" id="PIRSR628391-3"/>
    </source>
</evidence>
<dbReference type="FunFam" id="3.20.20.190:FF:000019">
    <property type="entry name" value="Phosphoinositide phospholipase C"/>
    <property type="match status" value="1"/>
</dbReference>
<dbReference type="InterPro" id="IPR001192">
    <property type="entry name" value="PI-PLC_fam"/>
</dbReference>
<dbReference type="SUPFAM" id="SSF51695">
    <property type="entry name" value="PLC-like phosphodiesterases"/>
    <property type="match status" value="1"/>
</dbReference>
<dbReference type="PROSITE" id="PS50008">
    <property type="entry name" value="PIPLC_Y_DOMAIN"/>
    <property type="match status" value="1"/>
</dbReference>
<dbReference type="InterPro" id="IPR001711">
    <property type="entry name" value="PLipase_C_Pinositol-sp_Y"/>
</dbReference>
<evidence type="ECO:0000256" key="9">
    <source>
        <dbReference type="ARBA" id="ARBA00023224"/>
    </source>
</evidence>
<evidence type="ECO:0000256" key="16">
    <source>
        <dbReference type="PIRSR" id="PIRSR628391-4"/>
    </source>
</evidence>
<dbReference type="GO" id="GO:0043168">
    <property type="term" value="F:anion binding"/>
    <property type="evidence" value="ECO:0007669"/>
    <property type="project" value="UniProtKB-ARBA"/>
</dbReference>
<dbReference type="PRINTS" id="PR00390">
    <property type="entry name" value="PHPHLIPASEC"/>
</dbReference>
<evidence type="ECO:0000256" key="11">
    <source>
        <dbReference type="ARBA" id="ARBA00058871"/>
    </source>
</evidence>
<evidence type="ECO:0000256" key="4">
    <source>
        <dbReference type="ARBA" id="ARBA00022801"/>
    </source>
</evidence>
<dbReference type="SMART" id="SM00149">
    <property type="entry name" value="PLCYc"/>
    <property type="match status" value="1"/>
</dbReference>
<keyword evidence="8 16" id="KW-0325">Glycoprotein</keyword>
<evidence type="ECO:0000259" key="20">
    <source>
        <dbReference type="PROSITE" id="PS50004"/>
    </source>
</evidence>
<dbReference type="Pfam" id="PF00387">
    <property type="entry name" value="PI-PLC-Y"/>
    <property type="match status" value="1"/>
</dbReference>
<dbReference type="PANTHER" id="PTHR10336">
    <property type="entry name" value="PHOSPHOINOSITIDE-SPECIFIC PHOSPHOLIPASE C FAMILY PROTEIN"/>
    <property type="match status" value="1"/>
</dbReference>
<dbReference type="InterPro" id="IPR035892">
    <property type="entry name" value="C2_domain_sf"/>
</dbReference>
<dbReference type="Gene3D" id="3.20.20.190">
    <property type="entry name" value="Phosphatidylinositol (PI) phosphodiesterase"/>
    <property type="match status" value="2"/>
</dbReference>
<dbReference type="Pfam" id="PF09279">
    <property type="entry name" value="EF-hand_like"/>
    <property type="match status" value="1"/>
</dbReference>
<dbReference type="SMART" id="SM00233">
    <property type="entry name" value="PH"/>
    <property type="match status" value="1"/>
</dbReference>
<dbReference type="InterPro" id="IPR017946">
    <property type="entry name" value="PLC-like_Pdiesterase_TIM-brl"/>
</dbReference>
<dbReference type="PROSITE" id="PS50007">
    <property type="entry name" value="PIPLC_X_DOMAIN"/>
    <property type="match status" value="1"/>
</dbReference>
<dbReference type="SUPFAM" id="SSF49562">
    <property type="entry name" value="C2 domain (Calcium/lipid-binding domain, CaLB)"/>
    <property type="match status" value="1"/>
</dbReference>
<feature type="binding site" evidence="15">
    <location>
        <position position="513"/>
    </location>
    <ligand>
        <name>Ca(2+)</name>
        <dbReference type="ChEBI" id="CHEBI:29108"/>
        <label>3</label>
        <note>catalytic</note>
    </ligand>
</feature>
<dbReference type="Proteomes" id="UP000694570">
    <property type="component" value="Unplaced"/>
</dbReference>
<dbReference type="InterPro" id="IPR001849">
    <property type="entry name" value="PH_domain"/>
</dbReference>
<dbReference type="FunFam" id="1.10.238.10:FF:000144">
    <property type="entry name" value="Phosphoinositide phospholipase C"/>
    <property type="match status" value="1"/>
</dbReference>
<dbReference type="InterPro" id="IPR018247">
    <property type="entry name" value="EF_Hand_1_Ca_BS"/>
</dbReference>
<feature type="binding site" evidence="15">
    <location>
        <position position="774"/>
    </location>
    <ligand>
        <name>Ca(2+)</name>
        <dbReference type="ChEBI" id="CHEBI:29108"/>
        <label>4</label>
    </ligand>
</feature>
<dbReference type="InterPro" id="IPR015359">
    <property type="entry name" value="PLC_EF-hand-like"/>
</dbReference>
<dbReference type="PROSITE" id="PS00018">
    <property type="entry name" value="EF_HAND_1"/>
    <property type="match status" value="2"/>
</dbReference>
<dbReference type="GO" id="GO:0016042">
    <property type="term" value="P:lipid catabolic process"/>
    <property type="evidence" value="ECO:0007669"/>
    <property type="project" value="UniProtKB-KW"/>
</dbReference>
<evidence type="ECO:0000256" key="12">
    <source>
        <dbReference type="ARBA" id="ARBA00062669"/>
    </source>
</evidence>
<reference evidence="23" key="1">
    <citation type="submission" date="2025-08" db="UniProtKB">
        <authorList>
            <consortium name="Ensembl"/>
        </authorList>
    </citation>
    <scope>IDENTIFICATION</scope>
</reference>
<sequence>MTGPAACGWRQRRKPEARGIWLFLAGTHPPAPAKVGPACWPPPLPSSTIPRRGGERRGLEGPGGGGGGSGGGRSGVPGPPPISSPPQSFRVPPPHCAGTLGRQRCRREEVSRGAPLPPRRPSGMDSGRDFLTLHGLQDDKDLQALLKGGQLLKVKSNSWRRERFYKLQEDCKTIWQESRKVMRTPESQLFSIEDIQEVRMGHRTEGLEKFARDVPEDRCFSIVFKDQRNTLDLIAPSPADAQHWVLGLRKIIHHSGSMDQRQKLQHWIHSCLRKADKNKDNKMSFKEVQNFLKELNIQVDDSYARKIFRECDHSQTDSLEDEEIETFYKMLTQRKEIDRIFEEAAGSEEALSVDQLVAFLQHQQQEEAAGPALALSLIERYEPSETAKAQRQMTKDGFLMYLLSADGSAFNLAHRRVYQDMGQPLSHYLVSSSHNTYLLEDQLTGPSSTEAYIRALCKGCRCLELDCWDGPNLEPIIYHGYTFTSKILFCDVLRAIRDYAFKASSYPVILSLENHCSLEQQRVMARHLRALLGPMLLDRPLDGVTTSLPSPEQLKGKILLKGKKLGGLFPPGGEGSPEATVVSDEDEAAEMEDEAVRSRVQHKPTEDKLRLVKELSDMVIYCKSVHFRGFPSPGTPGQAFYEMASFSENRALRLLQESGNSFVRHNVNHLSRIYPAGWRTDSSNYNPVEMWNSGCQIVALNFQTPGPEMDVYQGRFQDNGACGYVLKPAFLRDPNSTFNSRALAQGPWWARKRLSVRVISGQQLPKVNKNKNSIVDPKVTVEIHGVGRDVASRQTAVVTNNGFNPWWDTEFEFEVVVPELALVRFVVEDYDASSKNDFIGQSTIPLSSLKQGECLSREGTTGRGVASLGRGLLSLEVPSLSDPTSLHVLLPAHPPARIPPRPPPVQEWRPVPVCHPLCEGGPLGLGLESLRGAAPRGMGPLSTSRGQDRGCSQPLAQSWRPRTAFSSNLFSVLLPLGTQELAPCLELSPVPSGMTLQPSPPSLALG</sequence>
<feature type="binding site" evidence="15">
    <location>
        <position position="800"/>
    </location>
    <ligand>
        <name>Ca(2+)</name>
        <dbReference type="ChEBI" id="CHEBI:29108"/>
        <label>4</label>
    </ligand>
</feature>
<dbReference type="InterPro" id="IPR000008">
    <property type="entry name" value="C2_dom"/>
</dbReference>
<comment type="subunit">
    <text evidence="12">Interacts with TGM2.</text>
</comment>
<dbReference type="GO" id="GO:0005737">
    <property type="term" value="C:cytoplasm"/>
    <property type="evidence" value="ECO:0007669"/>
    <property type="project" value="UniProtKB-ARBA"/>
</dbReference>
<dbReference type="InterPro" id="IPR011992">
    <property type="entry name" value="EF-hand-dom_pair"/>
</dbReference>
<evidence type="ECO:0000256" key="14">
    <source>
        <dbReference type="PIRSR" id="PIRSR628391-2"/>
    </source>
</evidence>
<dbReference type="CDD" id="cd08593">
    <property type="entry name" value="PI-PLCc_delta"/>
    <property type="match status" value="1"/>
</dbReference>
<dbReference type="SUPFAM" id="SSF50729">
    <property type="entry name" value="PH domain-like"/>
    <property type="match status" value="1"/>
</dbReference>
<accession>A0A8D0VYB7</accession>
<evidence type="ECO:0000256" key="8">
    <source>
        <dbReference type="ARBA" id="ARBA00023180"/>
    </source>
</evidence>
<feature type="binding site" evidence="14">
    <location>
        <position position="563"/>
    </location>
    <ligand>
        <name>substrate</name>
    </ligand>
</feature>
<evidence type="ECO:0000259" key="19">
    <source>
        <dbReference type="PROSITE" id="PS50003"/>
    </source>
</evidence>
<evidence type="ECO:0000256" key="3">
    <source>
        <dbReference type="ARBA" id="ARBA00022737"/>
    </source>
</evidence>
<evidence type="ECO:0000256" key="2">
    <source>
        <dbReference type="ARBA" id="ARBA00022723"/>
    </source>
</evidence>
<dbReference type="GO" id="GO:0005509">
    <property type="term" value="F:calcium ion binding"/>
    <property type="evidence" value="ECO:0007669"/>
    <property type="project" value="InterPro"/>
</dbReference>
<feature type="binding site" evidence="15">
    <location>
        <position position="829"/>
    </location>
    <ligand>
        <name>Ca(2+)</name>
        <dbReference type="ChEBI" id="CHEBI:29108"/>
        <label>5</label>
    </ligand>
</feature>
<evidence type="ECO:0000256" key="17">
    <source>
        <dbReference type="RuleBase" id="RU361133"/>
    </source>
</evidence>
<dbReference type="FunFam" id="2.30.29.30:FF:000088">
    <property type="entry name" value="Phosphoinositide phospholipase C"/>
    <property type="match status" value="1"/>
</dbReference>
<evidence type="ECO:0000259" key="21">
    <source>
        <dbReference type="PROSITE" id="PS50008"/>
    </source>
</evidence>
<protein>
    <recommendedName>
        <fullName evidence="17">Phosphoinositide phospholipase C</fullName>
        <ecNumber evidence="17">3.1.4.11</ecNumber>
    </recommendedName>
</protein>
<dbReference type="GO" id="GO:0004435">
    <property type="term" value="F:phosphatidylinositol-4,5-bisphosphate phospholipase C activity"/>
    <property type="evidence" value="ECO:0007669"/>
    <property type="project" value="UniProtKB-EC"/>
</dbReference>
<feature type="region of interest" description="Disordered" evidence="18">
    <location>
        <begin position="935"/>
        <end position="956"/>
    </location>
</feature>
<dbReference type="Ensembl" id="ENSSSCT00030027367.1">
    <property type="protein sequence ID" value="ENSSSCP00030012197.1"/>
    <property type="gene ID" value="ENSSSCG00030019793.1"/>
</dbReference>
<dbReference type="FunFam" id="1.10.238.10:FF:000071">
    <property type="entry name" value="Phosphoinositide phospholipase C"/>
    <property type="match status" value="1"/>
</dbReference>
<comment type="function">
    <text evidence="11">The production of the second messenger molecules diacylglycerol (DAG) and inositol 1,4,5-trisphosphate (IP3) is mediated by activated phosphatidylinositol-specific phospholipase C enzymes. Essential for trophoblast and placental development. Binds phosphatidylinositol 4,5-bisphosphate.</text>
</comment>
<keyword evidence="1" id="KW-0597">Phosphoprotein</keyword>
<keyword evidence="3" id="KW-0677">Repeat</keyword>
<evidence type="ECO:0000256" key="13">
    <source>
        <dbReference type="PIRSR" id="PIRSR628391-1"/>
    </source>
</evidence>
<dbReference type="InterPro" id="IPR000909">
    <property type="entry name" value="PLipase_C_PInositol-sp_X_dom"/>
</dbReference>
<feature type="region of interest" description="Disordered" evidence="18">
    <location>
        <begin position="27"/>
        <end position="130"/>
    </location>
</feature>
<organism evidence="23 24">
    <name type="scientific">Sus scrofa</name>
    <name type="common">Pig</name>
    <dbReference type="NCBI Taxonomy" id="9823"/>
    <lineage>
        <taxon>Eukaryota</taxon>
        <taxon>Metazoa</taxon>
        <taxon>Chordata</taxon>
        <taxon>Craniata</taxon>
        <taxon>Vertebrata</taxon>
        <taxon>Euteleostomi</taxon>
        <taxon>Mammalia</taxon>
        <taxon>Eutheria</taxon>
        <taxon>Laurasiatheria</taxon>
        <taxon>Artiodactyla</taxon>
        <taxon>Suina</taxon>
        <taxon>Suidae</taxon>
        <taxon>Sus</taxon>
    </lineage>
</organism>
<dbReference type="EC" id="3.1.4.11" evidence="17"/>
<dbReference type="InterPro" id="IPR002048">
    <property type="entry name" value="EF_hand_dom"/>
</dbReference>
<dbReference type="InterPro" id="IPR046975">
    <property type="entry name" value="PLC-delta1_EF"/>
</dbReference>
<dbReference type="PROSITE" id="PS50222">
    <property type="entry name" value="EF_HAND_2"/>
    <property type="match status" value="1"/>
</dbReference>
<feature type="glycosylation site" description="O-linked (GlcNAc) threonine" evidence="16">
    <location>
        <position position="316"/>
    </location>
</feature>
<dbReference type="PROSITE" id="PS50004">
    <property type="entry name" value="C2"/>
    <property type="match status" value="1"/>
</dbReference>
<dbReference type="AlphaFoldDB" id="A0A8D0VYB7"/>
<feature type="binding site" evidence="14">
    <location>
        <begin position="153"/>
        <end position="180"/>
    </location>
    <ligand>
        <name>substrate</name>
    </ligand>
</feature>
<feature type="active site" evidence="13">
    <location>
        <position position="434"/>
    </location>
</feature>
<feature type="binding site" evidence="15">
    <location>
        <position position="466"/>
    </location>
    <ligand>
        <name>Ca(2+)</name>
        <dbReference type="ChEBI" id="CHEBI:29108"/>
        <label>3</label>
        <note>catalytic</note>
    </ligand>
</feature>
<feature type="domain" description="EF-hand" evidence="22">
    <location>
        <begin position="263"/>
        <end position="298"/>
    </location>
</feature>
<dbReference type="InterPro" id="IPR028391">
    <property type="entry name" value="PLC-delta1_cat"/>
</dbReference>
<dbReference type="SMART" id="SM00239">
    <property type="entry name" value="C2"/>
    <property type="match status" value="1"/>
</dbReference>
<evidence type="ECO:0000313" key="23">
    <source>
        <dbReference type="Ensembl" id="ENSSSCP00030012197.1"/>
    </source>
</evidence>
<name>A0A8D0VYB7_PIG</name>
<dbReference type="Gene3D" id="1.10.238.10">
    <property type="entry name" value="EF-hand"/>
    <property type="match status" value="2"/>
</dbReference>
<gene>
    <name evidence="23" type="primary">PLCD1</name>
</gene>
<dbReference type="Gene3D" id="2.30.29.30">
    <property type="entry name" value="Pleckstrin-homology domain (PH domain)/Phosphotyrosine-binding domain (PTB)"/>
    <property type="match status" value="1"/>
</dbReference>
<feature type="glycosylation site" description="O-linked (GlcNAc) serine" evidence="16">
    <location>
        <position position="314"/>
    </location>
</feature>
<dbReference type="FunFam" id="3.20.20.190:FF:000018">
    <property type="entry name" value="Phosphoinositide phospholipase C"/>
    <property type="match status" value="1"/>
</dbReference>
<dbReference type="Pfam" id="PF16457">
    <property type="entry name" value="PH_12"/>
    <property type="match status" value="1"/>
</dbReference>